<name>A0A8S5U7M9_9CAUD</name>
<dbReference type="EMBL" id="BK016029">
    <property type="protein sequence ID" value="DAF90445.1"/>
    <property type="molecule type" value="Genomic_DNA"/>
</dbReference>
<accession>A0A8S5U7M9</accession>
<organism evidence="1">
    <name type="scientific">Myoviridae sp. ctdyF5</name>
    <dbReference type="NCBI Taxonomy" id="2825144"/>
    <lineage>
        <taxon>Viruses</taxon>
        <taxon>Duplodnaviria</taxon>
        <taxon>Heunggongvirae</taxon>
        <taxon>Uroviricota</taxon>
        <taxon>Caudoviricetes</taxon>
    </lineage>
</organism>
<sequence length="275" mass="27593">MTGKMIVLSGVVAGGAAGGPMVKMTSADQIAANIPALAYVISPSTLKVGADGLLTGRDRASGKLLTAGGSSANLLTVALMGGKPAICNSGSALVASCLGLPAGTATPSYTTVQAVYLGDATLNTATGSLNPIIVMTTSSYIASPLRLYGKGTTPGDPTYKGQFVGGGSTASAPWARLNAPTVKGWCILTACYDDVTKQTTITLNGTDSSTVTKTVGLTVDSASYWAVGYPYSGSALLDSGIGDTYIFNESLQSTDYGKGRLAALVASMKTAYGVA</sequence>
<evidence type="ECO:0000313" key="1">
    <source>
        <dbReference type="EMBL" id="DAF90445.1"/>
    </source>
</evidence>
<reference evidence="1" key="1">
    <citation type="journal article" date="2021" name="Proc. Natl. Acad. Sci. U.S.A.">
        <title>A Catalog of Tens of Thousands of Viruses from Human Metagenomes Reveals Hidden Associations with Chronic Diseases.</title>
        <authorList>
            <person name="Tisza M.J."/>
            <person name="Buck C.B."/>
        </authorList>
    </citation>
    <scope>NUCLEOTIDE SEQUENCE</scope>
    <source>
        <strain evidence="1">CtdyF5</strain>
    </source>
</reference>
<protein>
    <submittedName>
        <fullName evidence="1">Uncharacterized protein</fullName>
    </submittedName>
</protein>
<proteinExistence type="predicted"/>